<keyword evidence="3" id="KW-1185">Reference proteome</keyword>
<accession>A0A834X2N1</accession>
<sequence length="24" mass="2674">MEVGPRGILARVRPPSNFPNVRPN</sequence>
<evidence type="ECO:0000256" key="1">
    <source>
        <dbReference type="SAM" id="MobiDB-lite"/>
    </source>
</evidence>
<comment type="caution">
    <text evidence="2">The sequence shown here is derived from an EMBL/GenBank/DDBJ whole genome shotgun (WGS) entry which is preliminary data.</text>
</comment>
<gene>
    <name evidence="2" type="ORF">G2W53_005578</name>
</gene>
<evidence type="ECO:0000313" key="3">
    <source>
        <dbReference type="Proteomes" id="UP000634136"/>
    </source>
</evidence>
<dbReference type="Proteomes" id="UP000634136">
    <property type="component" value="Unassembled WGS sequence"/>
</dbReference>
<name>A0A834X2N1_9FABA</name>
<reference evidence="2" key="1">
    <citation type="submission" date="2020-09" db="EMBL/GenBank/DDBJ databases">
        <title>Genome-Enabled Discovery of Anthraquinone Biosynthesis in Senna tora.</title>
        <authorList>
            <person name="Kang S.-H."/>
            <person name="Pandey R.P."/>
            <person name="Lee C.-M."/>
            <person name="Sim J.-S."/>
            <person name="Jeong J.-T."/>
            <person name="Choi B.-S."/>
            <person name="Jung M."/>
            <person name="Ginzburg D."/>
            <person name="Zhao K."/>
            <person name="Won S.Y."/>
            <person name="Oh T.-J."/>
            <person name="Yu Y."/>
            <person name="Kim N.-H."/>
            <person name="Lee O.R."/>
            <person name="Lee T.-H."/>
            <person name="Bashyal P."/>
            <person name="Kim T.-S."/>
            <person name="Lee W.-H."/>
            <person name="Kawkins C."/>
            <person name="Kim C.-K."/>
            <person name="Kim J.S."/>
            <person name="Ahn B.O."/>
            <person name="Rhee S.Y."/>
            <person name="Sohng J.K."/>
        </authorList>
    </citation>
    <scope>NUCLEOTIDE SEQUENCE</scope>
    <source>
        <tissue evidence="2">Leaf</tissue>
    </source>
</reference>
<dbReference type="EMBL" id="JAAIUW010000003">
    <property type="protein sequence ID" value="KAF7837096.1"/>
    <property type="molecule type" value="Genomic_DNA"/>
</dbReference>
<feature type="region of interest" description="Disordered" evidence="1">
    <location>
        <begin position="1"/>
        <end position="24"/>
    </location>
</feature>
<organism evidence="2 3">
    <name type="scientific">Senna tora</name>
    <dbReference type="NCBI Taxonomy" id="362788"/>
    <lineage>
        <taxon>Eukaryota</taxon>
        <taxon>Viridiplantae</taxon>
        <taxon>Streptophyta</taxon>
        <taxon>Embryophyta</taxon>
        <taxon>Tracheophyta</taxon>
        <taxon>Spermatophyta</taxon>
        <taxon>Magnoliopsida</taxon>
        <taxon>eudicotyledons</taxon>
        <taxon>Gunneridae</taxon>
        <taxon>Pentapetalae</taxon>
        <taxon>rosids</taxon>
        <taxon>fabids</taxon>
        <taxon>Fabales</taxon>
        <taxon>Fabaceae</taxon>
        <taxon>Caesalpinioideae</taxon>
        <taxon>Cassia clade</taxon>
        <taxon>Senna</taxon>
    </lineage>
</organism>
<dbReference type="AlphaFoldDB" id="A0A834X2N1"/>
<protein>
    <submittedName>
        <fullName evidence="2">Uncharacterized protein</fullName>
    </submittedName>
</protein>
<evidence type="ECO:0000313" key="2">
    <source>
        <dbReference type="EMBL" id="KAF7837096.1"/>
    </source>
</evidence>
<proteinExistence type="predicted"/>